<gene>
    <name evidence="1" type="ORF">L211DRAFT_841354</name>
</gene>
<feature type="non-terminal residue" evidence="1">
    <location>
        <position position="1"/>
    </location>
</feature>
<dbReference type="InParanoid" id="A0A3N4LD92"/>
<proteinExistence type="predicted"/>
<name>A0A3N4LD92_9PEZI</name>
<dbReference type="AlphaFoldDB" id="A0A3N4LD92"/>
<dbReference type="Proteomes" id="UP000267821">
    <property type="component" value="Unassembled WGS sequence"/>
</dbReference>
<reference evidence="1 2" key="1">
    <citation type="journal article" date="2018" name="Nat. Ecol. Evol.">
        <title>Pezizomycetes genomes reveal the molecular basis of ectomycorrhizal truffle lifestyle.</title>
        <authorList>
            <person name="Murat C."/>
            <person name="Payen T."/>
            <person name="Noel B."/>
            <person name="Kuo A."/>
            <person name="Morin E."/>
            <person name="Chen J."/>
            <person name="Kohler A."/>
            <person name="Krizsan K."/>
            <person name="Balestrini R."/>
            <person name="Da Silva C."/>
            <person name="Montanini B."/>
            <person name="Hainaut M."/>
            <person name="Levati E."/>
            <person name="Barry K.W."/>
            <person name="Belfiori B."/>
            <person name="Cichocki N."/>
            <person name="Clum A."/>
            <person name="Dockter R.B."/>
            <person name="Fauchery L."/>
            <person name="Guy J."/>
            <person name="Iotti M."/>
            <person name="Le Tacon F."/>
            <person name="Lindquist E.A."/>
            <person name="Lipzen A."/>
            <person name="Malagnac F."/>
            <person name="Mello A."/>
            <person name="Molinier V."/>
            <person name="Miyauchi S."/>
            <person name="Poulain J."/>
            <person name="Riccioni C."/>
            <person name="Rubini A."/>
            <person name="Sitrit Y."/>
            <person name="Splivallo R."/>
            <person name="Traeger S."/>
            <person name="Wang M."/>
            <person name="Zifcakova L."/>
            <person name="Wipf D."/>
            <person name="Zambonelli A."/>
            <person name="Paolocci F."/>
            <person name="Nowrousian M."/>
            <person name="Ottonello S."/>
            <person name="Baldrian P."/>
            <person name="Spatafora J.W."/>
            <person name="Henrissat B."/>
            <person name="Nagy L.G."/>
            <person name="Aury J.M."/>
            <person name="Wincker P."/>
            <person name="Grigoriev I.V."/>
            <person name="Bonfante P."/>
            <person name="Martin F.M."/>
        </authorList>
    </citation>
    <scope>NUCLEOTIDE SEQUENCE [LARGE SCALE GENOMIC DNA]</scope>
    <source>
        <strain evidence="1 2">ATCC MYA-4762</strain>
    </source>
</reference>
<evidence type="ECO:0000313" key="2">
    <source>
        <dbReference type="Proteomes" id="UP000267821"/>
    </source>
</evidence>
<feature type="non-terminal residue" evidence="1">
    <location>
        <position position="63"/>
    </location>
</feature>
<keyword evidence="2" id="KW-1185">Reference proteome</keyword>
<accession>A0A3N4LD92</accession>
<dbReference type="EMBL" id="ML121567">
    <property type="protein sequence ID" value="RPB20847.1"/>
    <property type="molecule type" value="Genomic_DNA"/>
</dbReference>
<evidence type="ECO:0000313" key="1">
    <source>
        <dbReference type="EMBL" id="RPB20847.1"/>
    </source>
</evidence>
<organism evidence="1 2">
    <name type="scientific">Terfezia boudieri ATCC MYA-4762</name>
    <dbReference type="NCBI Taxonomy" id="1051890"/>
    <lineage>
        <taxon>Eukaryota</taxon>
        <taxon>Fungi</taxon>
        <taxon>Dikarya</taxon>
        <taxon>Ascomycota</taxon>
        <taxon>Pezizomycotina</taxon>
        <taxon>Pezizomycetes</taxon>
        <taxon>Pezizales</taxon>
        <taxon>Pezizaceae</taxon>
        <taxon>Terfezia</taxon>
    </lineage>
</organism>
<protein>
    <submittedName>
        <fullName evidence="1">Uncharacterized protein</fullName>
    </submittedName>
</protein>
<sequence length="63" mass="6693">VLTRHARAHCYVNAGHGNVGTVIIHNAIKDTSTSDYSQCHQEALSVNIAAQVQKVSGGRLPPT</sequence>